<dbReference type="STRING" id="1210086.GCA_001613105_02051"/>
<feature type="domain" description="AB hydrolase-1" evidence="1">
    <location>
        <begin position="7"/>
        <end position="229"/>
    </location>
</feature>
<gene>
    <name evidence="2" type="ORF">DFR76_106390</name>
</gene>
<keyword evidence="3" id="KW-1185">Reference proteome</keyword>
<evidence type="ECO:0000313" key="3">
    <source>
        <dbReference type="Proteomes" id="UP000254869"/>
    </source>
</evidence>
<dbReference type="AlphaFoldDB" id="A0A370I467"/>
<dbReference type="Gene3D" id="3.40.50.1820">
    <property type="entry name" value="alpha/beta hydrolase"/>
    <property type="match status" value="1"/>
</dbReference>
<dbReference type="GO" id="GO:0003824">
    <property type="term" value="F:catalytic activity"/>
    <property type="evidence" value="ECO:0007669"/>
    <property type="project" value="UniProtKB-ARBA"/>
</dbReference>
<dbReference type="InterPro" id="IPR029058">
    <property type="entry name" value="AB_hydrolase_fold"/>
</dbReference>
<evidence type="ECO:0000313" key="2">
    <source>
        <dbReference type="EMBL" id="RDI65518.1"/>
    </source>
</evidence>
<dbReference type="EMBL" id="QQBC01000006">
    <property type="protein sequence ID" value="RDI65518.1"/>
    <property type="molecule type" value="Genomic_DNA"/>
</dbReference>
<name>A0A370I467_9NOCA</name>
<organism evidence="2 3">
    <name type="scientific">Nocardia pseudobrasiliensis</name>
    <dbReference type="NCBI Taxonomy" id="45979"/>
    <lineage>
        <taxon>Bacteria</taxon>
        <taxon>Bacillati</taxon>
        <taxon>Actinomycetota</taxon>
        <taxon>Actinomycetes</taxon>
        <taxon>Mycobacteriales</taxon>
        <taxon>Nocardiaceae</taxon>
        <taxon>Nocardia</taxon>
    </lineage>
</organism>
<reference evidence="2 3" key="1">
    <citation type="submission" date="2018-07" db="EMBL/GenBank/DDBJ databases">
        <title>Genomic Encyclopedia of Type Strains, Phase IV (KMG-IV): sequencing the most valuable type-strain genomes for metagenomic binning, comparative biology and taxonomic classification.</title>
        <authorList>
            <person name="Goeker M."/>
        </authorList>
    </citation>
    <scope>NUCLEOTIDE SEQUENCE [LARGE SCALE GENOMIC DNA]</scope>
    <source>
        <strain evidence="2 3">DSM 44290</strain>
    </source>
</reference>
<proteinExistence type="predicted"/>
<dbReference type="SUPFAM" id="SSF53474">
    <property type="entry name" value="alpha/beta-Hydrolases"/>
    <property type="match status" value="1"/>
</dbReference>
<evidence type="ECO:0000259" key="1">
    <source>
        <dbReference type="Pfam" id="PF12697"/>
    </source>
</evidence>
<sequence length="237" mass="25583">MLEAMAILLVPGFWLGAWAWDEVAGELRRRGDEVRALTLPGLDPADPGRLDVTLKQQADAIIDAAGDEPAVLVSHSGGSAPAYLATDLAPQRFSRTIYVDSAPLPNGFVLVPQLPASARELPLPDWPELEAAGNSLVGLDEAALRHFREHAVSEPASIATAPLELSDSPARLHVPTTIICNSFSAELVQRLRDESSEPLFGELSRLPADYLDLPTGHWPMWSRPTELAELIHRIAAG</sequence>
<dbReference type="Pfam" id="PF12697">
    <property type="entry name" value="Abhydrolase_6"/>
    <property type="match status" value="1"/>
</dbReference>
<protein>
    <submittedName>
        <fullName evidence="2">Pimeloyl-ACP methyl ester carboxylesterase</fullName>
    </submittedName>
</protein>
<accession>A0A370I467</accession>
<comment type="caution">
    <text evidence="2">The sequence shown here is derived from an EMBL/GenBank/DDBJ whole genome shotgun (WGS) entry which is preliminary data.</text>
</comment>
<dbReference type="Proteomes" id="UP000254869">
    <property type="component" value="Unassembled WGS sequence"/>
</dbReference>
<dbReference type="InterPro" id="IPR000073">
    <property type="entry name" value="AB_hydrolase_1"/>
</dbReference>